<organism evidence="2 3">
    <name type="scientific">Symbiodinium natans</name>
    <dbReference type="NCBI Taxonomy" id="878477"/>
    <lineage>
        <taxon>Eukaryota</taxon>
        <taxon>Sar</taxon>
        <taxon>Alveolata</taxon>
        <taxon>Dinophyceae</taxon>
        <taxon>Suessiales</taxon>
        <taxon>Symbiodiniaceae</taxon>
        <taxon>Symbiodinium</taxon>
    </lineage>
</organism>
<feature type="chain" id="PRO_5032526486" evidence="1">
    <location>
        <begin position="19"/>
        <end position="101"/>
    </location>
</feature>
<accession>A0A812RGB6</accession>
<comment type="caution">
    <text evidence="2">The sequence shown here is derived from an EMBL/GenBank/DDBJ whole genome shotgun (WGS) entry which is preliminary data.</text>
</comment>
<dbReference type="Proteomes" id="UP000604046">
    <property type="component" value="Unassembled WGS sequence"/>
</dbReference>
<evidence type="ECO:0000313" key="2">
    <source>
        <dbReference type="EMBL" id="CAE7436795.1"/>
    </source>
</evidence>
<dbReference type="AlphaFoldDB" id="A0A812RGB6"/>
<gene>
    <name evidence="2" type="primary">USP20</name>
    <name evidence="2" type="ORF">SNAT2548_LOCUS23736</name>
</gene>
<feature type="signal peptide" evidence="1">
    <location>
        <begin position="1"/>
        <end position="18"/>
    </location>
</feature>
<evidence type="ECO:0000313" key="3">
    <source>
        <dbReference type="Proteomes" id="UP000604046"/>
    </source>
</evidence>
<protein>
    <submittedName>
        <fullName evidence="2">USP20 protein</fullName>
    </submittedName>
</protein>
<evidence type="ECO:0000256" key="1">
    <source>
        <dbReference type="SAM" id="SignalP"/>
    </source>
</evidence>
<dbReference type="EMBL" id="CAJNDS010002332">
    <property type="protein sequence ID" value="CAE7436795.1"/>
    <property type="molecule type" value="Genomic_DNA"/>
</dbReference>
<sequence length="101" mass="11294">MVLFLFVLFHPLRTPILGGAIEQGLAGAGSERKVSKSPDSAPEISDSGLMFFFSDFERVPVGHGVYEVEYKAHDLWILFGFVMCFLWVYEFSTAMRGAPEV</sequence>
<keyword evidence="3" id="KW-1185">Reference proteome</keyword>
<reference evidence="2" key="1">
    <citation type="submission" date="2021-02" db="EMBL/GenBank/DDBJ databases">
        <authorList>
            <person name="Dougan E. K."/>
            <person name="Rhodes N."/>
            <person name="Thang M."/>
            <person name="Chan C."/>
        </authorList>
    </citation>
    <scope>NUCLEOTIDE SEQUENCE</scope>
</reference>
<name>A0A812RGB6_9DINO</name>
<proteinExistence type="predicted"/>
<keyword evidence="1" id="KW-0732">Signal</keyword>